<sequence length="317" mass="37884">MHQYKFRFWLRQSLKNRCGFFSLLAAIFLYIFYKYFLDFFITKKKLCVSQKMYETKENFEYVVELPKTPKVAFGTKVERMSTNMWPYTSSMGSNESYSSITSATFSSLYKECPSKYGCSPLVSQTPRFSSRKQDRNPPVGKYITEYDKSIKPCKKPFNVGAALRKEPKFLTPAPTTYPYHIKIPDPLNYCLAFGTRRIIWPAVATLCSARNYMKCFRCQKQTDSDYYHNFNTNLDICRLCLKTELRELRHCKMDDYKRKRKLKEWSEFKLVRHCSFYHSHRNGKMILTLLPKTELHLKLKVENYLYPYYPVWDKRFI</sequence>
<protein>
    <submittedName>
        <fullName evidence="2">Negative regulator of mitosis</fullName>
    </submittedName>
</protein>
<accession>A0A0A1WE90</accession>
<evidence type="ECO:0000256" key="1">
    <source>
        <dbReference type="SAM" id="Phobius"/>
    </source>
</evidence>
<feature type="transmembrane region" description="Helical" evidence="1">
    <location>
        <begin position="20"/>
        <end position="37"/>
    </location>
</feature>
<keyword evidence="1" id="KW-1133">Transmembrane helix</keyword>
<keyword evidence="1" id="KW-0812">Transmembrane</keyword>
<evidence type="ECO:0000313" key="2">
    <source>
        <dbReference type="EMBL" id="JAC96732.1"/>
    </source>
</evidence>
<dbReference type="AlphaFoldDB" id="A0A0A1WE90"/>
<dbReference type="EMBL" id="GBXI01017559">
    <property type="protein sequence ID" value="JAC96732.1"/>
    <property type="molecule type" value="Transcribed_RNA"/>
</dbReference>
<proteinExistence type="predicted"/>
<name>A0A0A1WE90_ZEUCU</name>
<gene>
    <name evidence="2" type="primary">bimE</name>
    <name evidence="2" type="ORF">g.3483</name>
</gene>
<keyword evidence="1" id="KW-0472">Membrane</keyword>
<reference evidence="2" key="1">
    <citation type="submission" date="2014-11" db="EMBL/GenBank/DDBJ databases">
        <authorList>
            <person name="Geib S."/>
        </authorList>
    </citation>
    <scope>NUCLEOTIDE SEQUENCE</scope>
</reference>
<reference evidence="2" key="2">
    <citation type="journal article" date="2015" name="Gigascience">
        <title>Reconstructing a comprehensive transcriptome assembly of a white-pupal translocated strain of the pest fruit fly Bactrocera cucurbitae.</title>
        <authorList>
            <person name="Sim S.B."/>
            <person name="Calla B."/>
            <person name="Hall B."/>
            <person name="DeRego T."/>
            <person name="Geib S.M."/>
        </authorList>
    </citation>
    <scope>NUCLEOTIDE SEQUENCE</scope>
</reference>
<organism evidence="2">
    <name type="scientific">Zeugodacus cucurbitae</name>
    <name type="common">Melon fruit fly</name>
    <name type="synonym">Bactrocera cucurbitae</name>
    <dbReference type="NCBI Taxonomy" id="28588"/>
    <lineage>
        <taxon>Eukaryota</taxon>
        <taxon>Metazoa</taxon>
        <taxon>Ecdysozoa</taxon>
        <taxon>Arthropoda</taxon>
        <taxon>Hexapoda</taxon>
        <taxon>Insecta</taxon>
        <taxon>Pterygota</taxon>
        <taxon>Neoptera</taxon>
        <taxon>Endopterygota</taxon>
        <taxon>Diptera</taxon>
        <taxon>Brachycera</taxon>
        <taxon>Muscomorpha</taxon>
        <taxon>Tephritoidea</taxon>
        <taxon>Tephritidae</taxon>
        <taxon>Zeugodacus</taxon>
        <taxon>Zeugodacus</taxon>
    </lineage>
</organism>